<feature type="signal peptide" evidence="2">
    <location>
        <begin position="1"/>
        <end position="19"/>
    </location>
</feature>
<keyword evidence="2" id="KW-0732">Signal</keyword>
<dbReference type="InterPro" id="IPR013783">
    <property type="entry name" value="Ig-like_fold"/>
</dbReference>
<dbReference type="InterPro" id="IPR050991">
    <property type="entry name" value="ECM_Regulatory_Proteins"/>
</dbReference>
<name>A0A255YRP4_9FLAO</name>
<reference evidence="4 5" key="1">
    <citation type="submission" date="2017-07" db="EMBL/GenBank/DDBJ databases">
        <title>Flavobacterium cyanobacteriorum sp. nov., isolated from cyanobacterial aggregates in a eutrophic lake.</title>
        <authorList>
            <person name="Cai H."/>
        </authorList>
    </citation>
    <scope>NUCLEOTIDE SEQUENCE [LARGE SCALE GENOMIC DNA]</scope>
    <source>
        <strain evidence="4 5">TH021</strain>
    </source>
</reference>
<protein>
    <recommendedName>
        <fullName evidence="3">Fibronectin type-III domain-containing protein</fullName>
    </recommendedName>
</protein>
<dbReference type="EMBL" id="NOXV01000306">
    <property type="protein sequence ID" value="OYQ31897.1"/>
    <property type="molecule type" value="Genomic_DNA"/>
</dbReference>
<evidence type="ECO:0000256" key="1">
    <source>
        <dbReference type="ARBA" id="ARBA00022737"/>
    </source>
</evidence>
<evidence type="ECO:0000313" key="5">
    <source>
        <dbReference type="Proteomes" id="UP000216605"/>
    </source>
</evidence>
<dbReference type="SUPFAM" id="SSF49265">
    <property type="entry name" value="Fibronectin type III"/>
    <property type="match status" value="4"/>
</dbReference>
<keyword evidence="5" id="KW-1185">Reference proteome</keyword>
<feature type="domain" description="Fibronectin type-III" evidence="3">
    <location>
        <begin position="969"/>
        <end position="1064"/>
    </location>
</feature>
<feature type="domain" description="Fibronectin type-III" evidence="3">
    <location>
        <begin position="419"/>
        <end position="511"/>
    </location>
</feature>
<dbReference type="InterPro" id="IPR003961">
    <property type="entry name" value="FN3_dom"/>
</dbReference>
<comment type="caution">
    <text evidence="4">The sequence shown here is derived from an EMBL/GenBank/DDBJ whole genome shotgun (WGS) entry which is preliminary data.</text>
</comment>
<dbReference type="PANTHER" id="PTHR46708">
    <property type="entry name" value="TENASCIN"/>
    <property type="match status" value="1"/>
</dbReference>
<dbReference type="SMART" id="SM00060">
    <property type="entry name" value="FN3"/>
    <property type="match status" value="5"/>
</dbReference>
<feature type="domain" description="Fibronectin type-III" evidence="3">
    <location>
        <begin position="1242"/>
        <end position="1337"/>
    </location>
</feature>
<evidence type="ECO:0000259" key="3">
    <source>
        <dbReference type="PROSITE" id="PS50853"/>
    </source>
</evidence>
<feature type="domain" description="Fibronectin type-III" evidence="3">
    <location>
        <begin position="192"/>
        <end position="283"/>
    </location>
</feature>
<feature type="chain" id="PRO_5013282113" description="Fibronectin type-III domain-containing protein" evidence="2">
    <location>
        <begin position="20"/>
        <end position="2451"/>
    </location>
</feature>
<dbReference type="InterPro" id="IPR036116">
    <property type="entry name" value="FN3_sf"/>
</dbReference>
<dbReference type="PROSITE" id="PS50853">
    <property type="entry name" value="FN3"/>
    <property type="match status" value="5"/>
</dbReference>
<gene>
    <name evidence="4" type="ORF">CHU92_15500</name>
</gene>
<dbReference type="PANTHER" id="PTHR46708:SF2">
    <property type="entry name" value="FIBRONECTIN TYPE-III DOMAIN-CONTAINING PROTEIN"/>
    <property type="match status" value="1"/>
</dbReference>
<dbReference type="Pfam" id="PF07675">
    <property type="entry name" value="Cleaved_Adhesin"/>
    <property type="match status" value="1"/>
</dbReference>
<feature type="non-terminal residue" evidence="4">
    <location>
        <position position="2451"/>
    </location>
</feature>
<proteinExistence type="predicted"/>
<organism evidence="4 5">
    <name type="scientific">Flavobacterium cyanobacteriorum</name>
    <dbReference type="NCBI Taxonomy" id="2022802"/>
    <lineage>
        <taxon>Bacteria</taxon>
        <taxon>Pseudomonadati</taxon>
        <taxon>Bacteroidota</taxon>
        <taxon>Flavobacteriia</taxon>
        <taxon>Flavobacteriales</taxon>
        <taxon>Flavobacteriaceae</taxon>
        <taxon>Flavobacterium</taxon>
    </lineage>
</organism>
<dbReference type="Gene3D" id="2.60.40.10">
    <property type="entry name" value="Immunoglobulins"/>
    <property type="match status" value="4"/>
</dbReference>
<dbReference type="OrthoDB" id="608579at2"/>
<dbReference type="NCBIfam" id="NF038128">
    <property type="entry name" value="choice_anch_J"/>
    <property type="match status" value="1"/>
</dbReference>
<dbReference type="Gene3D" id="2.60.120.200">
    <property type="match status" value="1"/>
</dbReference>
<dbReference type="RefSeq" id="WP_129583113.1">
    <property type="nucleotide sequence ID" value="NZ_NOXV01000306.1"/>
</dbReference>
<sequence>MKKITLVLFMVLSSLGLYAQLDQEGFETWPVPGWTTFQNSTGPATWLNGQPATPLEGVNNSKSAYIASQNGGAGNPNPEDWLITKPFPVPANPRLQFFSKFIQGGDQGNRIDIRISTSPDPATFVSLIDADGWSESETNPQQQVWTEKELVIPTATFPVGTQVYVAFFYRSSNVTTERWIIDNVQVVSQCLDPANITITNVTPTTFQVNIGNTGGATNFSIEVLAPGDTQTGNPDFTFTGTSLVVNTGLTENTNYRVYVRANCGPTNFSGWIGPIETTTTPLGSTCNAPKVIPGIPYQTNDNTSIYGDDFDGSPGTTGCGTTAQFLNGNEVVYSYTPDFTGQVNIVMTNNGANSGMFVYTSCANIGTSCAAGGTGSAVLPVTINNFAVTAGQTYYIVIATSTTQTTPYTLTIQQATCEAPANTSITNVDFDSADLSWTNPSGATSWQYVVQPAGTGIPTTTSQINVANSNTNWPAGALDQATNYEYFVRADCGNGTFSPWAGPYTFTTTQIPVNLDYSEGFENPVTGWSLSNGTQTNKWVIGPAVNNGGNRSLYISNDNGASNAYTLTATSTVHAYRDYIVPANPFQLSLSFDWRSAGEGPTNDYFRVWSVPATFNPTPGAQITAAAGRVQIGPSFNLNNNWTTSTFTIDASAFTAGQTRRIIIEWRNNGTLGTQPPAAIDNINLKVITCSVPTGLAVTPGSVTASQAGIVWTAPAPGASSYDYFRSTTNTPPTDTTPPTGNVDTAGFTLQNLLPSTTYFFWVRSNCGTVNGTSFWVGPISFTTLQVPATLTYQDGFETNPQWTLVNGTQTNKWIISSAVNNGGTQSLYISDNGAAHNYSITSASVVHAYRDIQIPAGPLEQLSISFDWRALGEGTADRLRVYLVPGTFTPTAGTQIAASATNIRVGNTDYSGNNQWQNTFVILPNVGTLAGQVRRLVFEWRNDGAGGQQQPAAVDNINVAVITCPSPALSDLTLGTVTPTSAVVNWIAPASVTPTYDFYISTNISNVPGATTTPTGNVNATTVTLDDEIPAGSTNFYFWVRSNCGPGDAGVWTGPLPIGLPQVPTTLPYVDNIEGSIGWTAVNGTQANKWVVGSAISNSPTTSLYVSNNNGVTNTYTNTASSVTHIYRDITIPTGTTQVGLSFDWRAIGEGATDRLRVWLVPSTFNPTPGTQIAAGTDRRRIGGEFSNSAVWKNEVFVFNESQYVGQTRRLIFEWRNDGTGGNNPPAAVDNINFRVITCPAVTNLQSTGTANVGEVLLTWTPGGTETQWEVIIQPETNGPPSDTTPPTVTVNNTPSYAVTLPPGVIYEYYVRPVCGPNDKGFWAGPSQFSVFFPPACARVDLFDQDLQVINPGQDLSICPGEDACVDLTAQYLQTGNTTSYNVETIAYTPQFPFTGGIQMDITQDDRWAPPFTLPADFNFCFFGEKQTTVQVGSNGVVTFGTNFGTADACPWSYNTTIPNTGFPIRKAIYGVYQDIDPSIQNNFAVPSINYQILGTYPCRAFVVNFSEIAQFGGGCNDNPTVGPQTTQVVFYEITNIVEVYVKRRVPCTTWNGGRGLIGIQNAAGTVAFTPPNRNTGNWTAIEEAYRFTPNGPSNVQFEWLKDGVFYSSNPAIEVCVNGVTNMKARATYTGCGITPAVIESNVTITPVAPIILTQTNTVTRCVANPGDNATFNLLEGVANALPNPQDYTFTFYETEAQATAGNTADQLPTSYVSNVNKTLYVRVQLNGRTCFVTDSFDINIQQGPLFDLPGNFTLCQGSSAPIAISNANFNVNAPGITYTWTLDGNPLPDTGNTITASASGTYQVTVNNGGCSAVRSVAVTVITTPFPQQLPDVAVCESYVLPALDPGNNYFTGPNATGTQLTPGTVIESTQTIYINIQGAVPGCSNESDFVVTVYDQPVVTLPDGPVVNICATVGYILPTLLVGNYYDAPNGGGNMLSAGQVINTTQTIYVYATTVVPTINACFDEKSFVVNVLPAITADVKPNVTECDQFILEPLSANNNYYTGPGGTGTLLAAGTPVTQTQTIYIYTANGDCTDESSFTVTIIPKPVVTLPNGTIVNICSTGGYTLPVLSVGNYYTAPNGGGNMLAAGQVINTNQTIYIYAAATTPTISACFDEKSFVVNVLPAITADVKPNVAECGQFVLGTLSVNNSYYTGPGGTGTQLAVGTPITQTQTIYIYAVSGNCTDESSFTVTIVPRPVVTLPGNSQIDVCATNGYTLPVLSVGNYYTAPNGGGNMLAAGQVISTTQTIYVYAAATTPTISSCFDEKSFVVNVVPAITADIKPNVTRCEQFTLEPLSANNNYYTGPGGTGTQLAVGSSVTQNQTIYIYAVNGSCTNESSFTVTIIPRPEEVAISGGCEGNRYVLAVVFDAGEINYNPGNVAYAWSRTENGTVIGTEPTFVAESLGEYFVTISPLNSTTSCSTTARFDVTENSCLIQRGISPNNDGLNDS</sequence>
<dbReference type="CDD" id="cd00063">
    <property type="entry name" value="FN3"/>
    <property type="match status" value="2"/>
</dbReference>
<accession>A0A255YRP4</accession>
<feature type="domain" description="Fibronectin type-III" evidence="3">
    <location>
        <begin position="692"/>
        <end position="787"/>
    </location>
</feature>
<keyword evidence="1" id="KW-0677">Repeat</keyword>
<evidence type="ECO:0000313" key="4">
    <source>
        <dbReference type="EMBL" id="OYQ31897.1"/>
    </source>
</evidence>
<dbReference type="InterPro" id="IPR011628">
    <property type="entry name" value="Cleaved_adhesin"/>
</dbReference>
<dbReference type="Proteomes" id="UP000216605">
    <property type="component" value="Unassembled WGS sequence"/>
</dbReference>
<evidence type="ECO:0000256" key="2">
    <source>
        <dbReference type="SAM" id="SignalP"/>
    </source>
</evidence>